<comment type="caution">
    <text evidence="1">The sequence shown here is derived from an EMBL/GenBank/DDBJ whole genome shotgun (WGS) entry which is preliminary data.</text>
</comment>
<dbReference type="Proteomes" id="UP001595897">
    <property type="component" value="Unassembled WGS sequence"/>
</dbReference>
<accession>A0ABV9LUT0</accession>
<sequence length="816" mass="87044">MGYNSFGATNTFEGAVGQTPQQPSGTRYFPRGGSVAGLNITLAAGEKLTFQFMVTHTDSFLELLSGTNTSIQINKGDRTDAAVRFVVGGNSTFFPAAQFYSHGCFNTLELTAGTDPTDITVTMNGNSLGTKSIGSTGISVNNLGTGVYFVRRLAYSNASNVEVLAYEFTESSGTTASPSVGSGNLTFATAPTRYEFTLTNGVWESDPSGFPDDVRIRIPDDAAKYRSAPLGLSGNVTFIWGYGQSLGKNFLNGANNERRVFSTVPDSFAYSGVNPPQMAKYAPRIDLAGAGHAELTMLTDATTKQFVYANTAKSSSSLLELSKGTDSYDDFLGSTGELSSADGVLPTGSNIEELYFFFTHGEKDTSGETSLSNYKQQALTLFDDVVSDARTVLNNASLSVTMIYTQVGRATSYRDIQQAHYDLANKDNFIFAGPRWPLNQYYNDKLDTPPDGVHLSPLGYAVLSEMHAQAIIDSNWQPLTTSAAVSDIANQSQVVTVSCNVQTLPLRKYDDVTDPSLGVYYVNATGTEFGVSGVSFSGSNIIVDTGRTVEAGAKIRFGSTSRSSSLPLINIMDSTEWLGADSRLTLSHVMPIHDVVIAQQGENTQPTVNLSGPTTATSGQVLTFTVTTNDIDGDAVSVALSASSGVVLSAITNGTFTATMPTVSSGNQSVTITATPNDGTENGTPVERAVLVSAVVTPSQPQQEFNVAASTNGEMDLFYQNVDNAFASGVLDKNGEYVDLSIYVGAEYCIYDRLGNKDVELTLGNGIVKQGTDFVIQISDTAMDFAGLRQHQLIAVRANGQRDLIFKRRLTVVETC</sequence>
<evidence type="ECO:0008006" key="3">
    <source>
        <dbReference type="Google" id="ProtNLM"/>
    </source>
</evidence>
<keyword evidence="2" id="KW-1185">Reference proteome</keyword>
<evidence type="ECO:0000313" key="1">
    <source>
        <dbReference type="EMBL" id="MFC4699398.1"/>
    </source>
</evidence>
<protein>
    <recommendedName>
        <fullName evidence="3">SGNH/GDSL hydrolase family protein</fullName>
    </recommendedName>
</protein>
<reference evidence="2" key="1">
    <citation type="journal article" date="2019" name="Int. J. Syst. Evol. Microbiol.">
        <title>The Global Catalogue of Microorganisms (GCM) 10K type strain sequencing project: providing services to taxonomists for standard genome sequencing and annotation.</title>
        <authorList>
            <consortium name="The Broad Institute Genomics Platform"/>
            <consortium name="The Broad Institute Genome Sequencing Center for Infectious Disease"/>
            <person name="Wu L."/>
            <person name="Ma J."/>
        </authorList>
    </citation>
    <scope>NUCLEOTIDE SEQUENCE [LARGE SCALE GENOMIC DNA]</scope>
    <source>
        <strain evidence="2">KACC 12507</strain>
    </source>
</reference>
<dbReference type="InterPro" id="IPR036514">
    <property type="entry name" value="SGNH_hydro_sf"/>
</dbReference>
<dbReference type="SUPFAM" id="SSF52266">
    <property type="entry name" value="SGNH hydrolase"/>
    <property type="match status" value="1"/>
</dbReference>
<name>A0ABV9LUT0_9ALTE</name>
<evidence type="ECO:0000313" key="2">
    <source>
        <dbReference type="Proteomes" id="UP001595897"/>
    </source>
</evidence>
<dbReference type="Gene3D" id="3.40.50.1110">
    <property type="entry name" value="SGNH hydrolase"/>
    <property type="match status" value="1"/>
</dbReference>
<dbReference type="EMBL" id="JBHSGU010000002">
    <property type="protein sequence ID" value="MFC4699398.1"/>
    <property type="molecule type" value="Genomic_DNA"/>
</dbReference>
<dbReference type="RefSeq" id="WP_382406146.1">
    <property type="nucleotide sequence ID" value="NZ_JBHSGU010000002.1"/>
</dbReference>
<proteinExistence type="predicted"/>
<organism evidence="1 2">
    <name type="scientific">Glaciecola siphonariae</name>
    <dbReference type="NCBI Taxonomy" id="521012"/>
    <lineage>
        <taxon>Bacteria</taxon>
        <taxon>Pseudomonadati</taxon>
        <taxon>Pseudomonadota</taxon>
        <taxon>Gammaproteobacteria</taxon>
        <taxon>Alteromonadales</taxon>
        <taxon>Alteromonadaceae</taxon>
        <taxon>Glaciecola</taxon>
    </lineage>
</organism>
<gene>
    <name evidence="1" type="ORF">ACFO4O_04395</name>
</gene>